<proteinExistence type="predicted"/>
<evidence type="ECO:0000313" key="3">
    <source>
        <dbReference type="EMBL" id="NJC23853.1"/>
    </source>
</evidence>
<reference evidence="3 4" key="1">
    <citation type="submission" date="2020-03" db="EMBL/GenBank/DDBJ databases">
        <title>Sequencing the genomes of 1000 actinobacteria strains.</title>
        <authorList>
            <person name="Klenk H.-P."/>
        </authorList>
    </citation>
    <scope>NUCLEOTIDE SEQUENCE [LARGE SCALE GENOMIC DNA]</scope>
    <source>
        <strain evidence="3 4">DSM 16403</strain>
    </source>
</reference>
<evidence type="ECO:0000313" key="4">
    <source>
        <dbReference type="Proteomes" id="UP000547458"/>
    </source>
</evidence>
<gene>
    <name evidence="3" type="ORF">BJ994_002929</name>
</gene>
<sequence length="535" mass="57795">MNNGSGMTLEDAYAEASLRWSEVPLAYVLDPEGTEEPDALSREPAQASAENASVFGLVGRLHDVAPSDQPESLSDTLERLRAADRLESWAAARKAALIARVFHSVRGHELRTGDADQRFVFTVAAQEIAPLLRVPGRTAHRMLGEALRLSEILPGTWQELDQGKISAVQAQVIVEESGSIPDEAVTTFEASVLQTAGAMTRPKLTRACRRLREELHPESIAERRSRAVKDRTVTIAHEQDGMAWLGAYLPAEQALGIFNRVDSAARSLQGSEEPRTLSQLRADVFTDVLTHTCTGDPKNGTGFRGIGANVFVTVPLMTLLGKKRADWQETRAGHISDDVPLNDAQSYDNCSTSGGSTGDRSEGASAEARPKDIVFGGTKVDGGTGPDGAPDLVGCVNGLLDGYGPISPETARNLAAHAPSFTRILVHPETGAVLSVGRDRYRPPKHLQDWVRINNPTCIHPGCNRSSWSSELDHTTPWAHGGKTELGNLLPRCKLHHMLKTEGIWSARQDNQGVPDVTSFGGETYTAVPEPPPPF</sequence>
<organism evidence="3 4">
    <name type="scientific">Arthrobacter pigmenti</name>
    <dbReference type="NCBI Taxonomy" id="271432"/>
    <lineage>
        <taxon>Bacteria</taxon>
        <taxon>Bacillati</taxon>
        <taxon>Actinomycetota</taxon>
        <taxon>Actinomycetes</taxon>
        <taxon>Micrococcales</taxon>
        <taxon>Micrococcaceae</taxon>
        <taxon>Arthrobacter</taxon>
    </lineage>
</organism>
<keyword evidence="4" id="KW-1185">Reference proteome</keyword>
<dbReference type="Gene3D" id="1.10.30.50">
    <property type="match status" value="1"/>
</dbReference>
<protein>
    <recommendedName>
        <fullName evidence="2">DUF222 domain-containing protein</fullName>
    </recommendedName>
</protein>
<dbReference type="EMBL" id="JAATJL010000001">
    <property type="protein sequence ID" value="NJC23853.1"/>
    <property type="molecule type" value="Genomic_DNA"/>
</dbReference>
<comment type="caution">
    <text evidence="3">The sequence shown here is derived from an EMBL/GenBank/DDBJ whole genome shotgun (WGS) entry which is preliminary data.</text>
</comment>
<dbReference type="InterPro" id="IPR003870">
    <property type="entry name" value="DUF222"/>
</dbReference>
<dbReference type="AlphaFoldDB" id="A0A846RKW2"/>
<feature type="compositionally biased region" description="Polar residues" evidence="1">
    <location>
        <begin position="343"/>
        <end position="354"/>
    </location>
</feature>
<evidence type="ECO:0000259" key="2">
    <source>
        <dbReference type="Pfam" id="PF02720"/>
    </source>
</evidence>
<accession>A0A846RKW2</accession>
<feature type="domain" description="DUF222" evidence="2">
    <location>
        <begin position="90"/>
        <end position="319"/>
    </location>
</feature>
<dbReference type="Pfam" id="PF02720">
    <property type="entry name" value="DUF222"/>
    <property type="match status" value="1"/>
</dbReference>
<dbReference type="InterPro" id="IPR003615">
    <property type="entry name" value="HNH_nuc"/>
</dbReference>
<dbReference type="Proteomes" id="UP000547458">
    <property type="component" value="Unassembled WGS sequence"/>
</dbReference>
<dbReference type="RefSeq" id="WP_167995172.1">
    <property type="nucleotide sequence ID" value="NZ_JAATJL010000001.1"/>
</dbReference>
<evidence type="ECO:0000256" key="1">
    <source>
        <dbReference type="SAM" id="MobiDB-lite"/>
    </source>
</evidence>
<name>A0A846RKW2_9MICC</name>
<feature type="region of interest" description="Disordered" evidence="1">
    <location>
        <begin position="336"/>
        <end position="368"/>
    </location>
</feature>
<dbReference type="CDD" id="cd00085">
    <property type="entry name" value="HNHc"/>
    <property type="match status" value="1"/>
</dbReference>